<proteinExistence type="predicted"/>
<sequence length="432" mass="48596">MKLVFKKAARIKKRKAIKRLISVGVTAYLFKYGRINETTDLFIHYNQEIQSTNNQKTYTVADDQSLIEIQNQQNQTSEALKSILETRCGDLGKSGPGARAKADARRNFNKGSGSIIIPGASGYTPQHHYRIYKESGRLPAPQTRIEAGVPNFNDGVPPRIAPSVSPNRQGRIKSQPLKVKSEHQKTDVIITKKDVKKWITPEQRKETSNQKINEQRVEEKFVDTVKKPNEVLDGLHIHREQKNCKVYIKDIETSDGTQKKLALIADTETGRSYLGTTLTEQEYSNLKKTGEIDLYDLRRDPQTLVMNQKSIQEAEVLSRAKDEGCLTEFTDIRRPYNVSESSADFVGKDSMGSKINIDIKAIDGSGRRPLDRQTQDINQNIKDLFDGADDPTKLQIICDISALPSLLADSMIKNITKGLASNQLDNISFLFD</sequence>
<dbReference type="RefSeq" id="YP_003734626.1">
    <property type="nucleotide sequence ID" value="NC_014267.1"/>
</dbReference>
<keyword evidence="2" id="KW-0934">Plastid</keyword>
<geneLocation type="chloroplast" evidence="2"/>
<gene>
    <name evidence="2" type="primary">orf432</name>
</gene>
<name>D7PJL1_9DINO</name>
<reference evidence="2" key="1">
    <citation type="journal article" date="2010" name="PLoS ONE">
        <title>The complete plastid genomes of the two 'dinotoms' Durinskia baltica and Kryptoperidinium foliaceum.</title>
        <authorList>
            <person name="Imanian B."/>
            <person name="Pombert J.F."/>
            <person name="Keeling P.J."/>
        </authorList>
    </citation>
    <scope>NUCLEOTIDE SEQUENCE</scope>
    <source>
        <strain evidence="2">CCMP1326</strain>
    </source>
</reference>
<dbReference type="EMBL" id="GU591328">
    <property type="protein sequence ID" value="ADI40411.1"/>
    <property type="molecule type" value="Genomic_DNA"/>
</dbReference>
<feature type="region of interest" description="Disordered" evidence="1">
    <location>
        <begin position="150"/>
        <end position="184"/>
    </location>
</feature>
<organism evidence="2">
    <name type="scientific">Kryptoperidinium foliaceum</name>
    <dbReference type="NCBI Taxonomy" id="160619"/>
    <lineage>
        <taxon>Eukaryota</taxon>
        <taxon>Sar</taxon>
        <taxon>Alveolata</taxon>
        <taxon>Dinophyceae</taxon>
        <taxon>Peridiniales</taxon>
        <taxon>Kryptoperidiniaceae</taxon>
        <taxon>Kryptoperidinium</taxon>
    </lineage>
</organism>
<dbReference type="GeneID" id="9385017"/>
<evidence type="ECO:0000256" key="1">
    <source>
        <dbReference type="SAM" id="MobiDB-lite"/>
    </source>
</evidence>
<keyword evidence="2" id="KW-0150">Chloroplast</keyword>
<accession>D7PJL1</accession>
<protein>
    <submittedName>
        <fullName evidence="2">Uncharacterized protein orf432</fullName>
    </submittedName>
</protein>
<evidence type="ECO:0000313" key="2">
    <source>
        <dbReference type="EMBL" id="ADI40411.1"/>
    </source>
</evidence>
<dbReference type="AlphaFoldDB" id="D7PJL1"/>